<dbReference type="Gene3D" id="3.30.1010.10">
    <property type="entry name" value="Phosphatidylinositol 3-kinase Catalytic Subunit, Chain A, domain 4"/>
    <property type="match status" value="1"/>
</dbReference>
<dbReference type="EMBL" id="CAJHNJ030000005">
    <property type="protein sequence ID" value="CAG9098677.1"/>
    <property type="molecule type" value="Genomic_DNA"/>
</dbReference>
<feature type="domain" description="PI3K/PI4K catalytic" evidence="14">
    <location>
        <begin position="2241"/>
        <end position="2645"/>
    </location>
</feature>
<dbReference type="PROSITE" id="PS00915">
    <property type="entry name" value="PI3_4_KINASE_1"/>
    <property type="match status" value="1"/>
</dbReference>
<evidence type="ECO:0000256" key="5">
    <source>
        <dbReference type="ARBA" id="ARBA00022741"/>
    </source>
</evidence>
<dbReference type="GO" id="GO:0006281">
    <property type="term" value="P:DNA repair"/>
    <property type="evidence" value="ECO:0007669"/>
    <property type="project" value="InterPro"/>
</dbReference>
<accession>A0A8S4DBA4</accession>
<keyword evidence="18" id="KW-1185">Reference proteome</keyword>
<dbReference type="SUPFAM" id="SSF48371">
    <property type="entry name" value="ARM repeat"/>
    <property type="match status" value="1"/>
</dbReference>
<dbReference type="SUPFAM" id="SSF56112">
    <property type="entry name" value="Protein kinase-like (PK-like)"/>
    <property type="match status" value="1"/>
</dbReference>
<sequence length="2785" mass="313617">MLNGSKCCQFTNPLRDSLPQLQKLFLNPTMDKKVQEVTIEIMLLLVQKSLLFKLLHMTVMLHHPQGKLQAEDGSLAYNWNNWNKHLFSITEIIHLEVKVMQKSSVTKFRIKDGDVKDCRHFYSLAASVFYQIFNGCVVRNQNEDGSNASKRQKLSVCQNKDFSDLVEELRQNQVSWLGIIAEYLKQYGGLTPAAHYPALLRVLDGYISSTNPGKDWPLFEELSCNVLTLLVAQTELERGRYDAVCLSLWNSCVRHAALGDNVHKAMHGVLQCLLRCGVINFENVQSLVKPYYERAMPVSDYSVKTLAHIIHVFFAKYNNASDKEKAFRWFVQSEVTCTDMMNVQDFLLRLVSNENFDLDAVSDTPATRNVLYETLFDTIDKCILFSEFQLSLDDGTATQTSMKSVEINREAESQIRKSLEMKLNENCGQLKQKQIKLIEFAQFVKVVLNYCHLLIKYTKIDENNLIESDLYINLKKSLKLLFLFLTTNLQNCADSTDDLRLIGIVQSILTSDYEAVLNAEIRLAIEADFFQPVHNVISSTSPNDDRDQDMDDLEDDLLDMRRLCIHLLAAYCRHDTRFRQDILELIMNKDLYNFRHNADIKCALQCMTMLVEHSVQNAPYESVLGLMFSMCRELFRNSEVTGGLLKILLLVLDGAWPTLSAAMKQNCHIMVDRYLAICKNLFYPPEVAALIYECAVKMEVLLKKEDPTSESKYKERLIAGTTGDINCMRLYCCYLLKQIASNYDSTDVQLHIAGALELFVINVADKSEQMQKDELANRTMTVLHGFHALAQSKPSLINSVIKAILKVQKEKTLDETLVKKVLNKIVNDISGTGINAYLNNNLLSILHFWFAEKYKLDDLPIYLFGFNDMIQFLENNVKWVIPAEILWCKQGSIHESQVIQKLQRSSNLTVQNYVESCFSTFIILVLPYIVTDKYNLEYEKQENPLAYAQSAKNAQKMFRETNQIVGSKFGDLFFEKMGDLVLLSASHLADFEDVNNMYELKVPKPTETFYYPKAVFSAVLKYFGDVTNDDIMKFLCEQHPMVISKIILKLWGNVLQETILERKSLALHAFLTFIECLRFGYNADHFVCNFACNSLLHGIKVATSTVETRVLLKSLHTLLVRFLPDQSELLRETMPLAVSVLTCKKDEEFGPECLATLDLVLSADHTDGTSFASQRQPKRCCGSNTEFLDTLKTYVTSLGCPSYEVLCNLHQFLKANKEYISDLRTSLNFKGFSEDCDTSLLHQILKSLIGILTSTSDNKTTIKVCNCISELGTYDLKTLVMAAPPDTKTVVDLKPAQYFAIVVLRSLARVLVGEAPAVVSKVMGTLARLLKYREGKIAFDLGEVDQQVLRQFLPSKSNYIQAKFRVNEDKFNAYSRTDFWLPTDNENHKEWICRITVTLLDIVTSGENYLATLGVVCKAKPNLSQSILPPLIGLLLSVSNDTQITVVSNQINSFLNFFWDKTFNNSSSDSNGGGSRHEIDHDQKMIIRDVLEVVNFVRLQRIHYNKRPDDFESLNYLKLDYDMASWAAAISDNSLAALYYGELWALAQNEGVPPGAPDATAALPGGENVQRIFRKCYTSIGETDAIDGCGSGHLTSEQEKRKHLINTGQYSDALLFHDIALSHGTDQDDVTLQYGVVKSLYKSGMHHLALQYINSLPENDKLDDVKYECLAFLGDWSVFVDSNETENKLNNPNTNMNSLLKELRYASLKDCLNLQLQSPDFEDKLIVPLNRAKMAVSKLSQKLNMDNCQSVYTVVSQLQMFNDLEAYHSVRGNKAPMTELLRRWQVQKLAPFQDFKHVETLISQRSIILEHASRAYANLSDDIVNLQLKYTELGLSNERIQLSQRLLAMAKRCKTSGEVALVESQIFWAKGHKEIALSLLSNVTHSQEQNVKLTATALRQYGLWMAESKRENARDIIDKYLQRSLQVLGAGEDADIRLKVYSDIAKFADTEYKQVVTYMKSPKFENKVKCMENMKGTASCLRSTQQSLTKDERKAMVTNEKLSLLDEAEIHSTIAEKKRFLELAMKYYLLSLKQSEDNNLSVFRIISLWLENQDLEFDDREGASFESLLRSVPSRKYVAVLPQLAPRLTNYEDAFSKNLNEIILRCSKEHPHHTLPILFGLKNSDKDHVILNASAGAGSAGAGRARVGSDEPRVVAAAALLRQVSQGDTELKRVIAQMERMCDAIISFANYTSKAKEQRQAVPKSEPLYKLKDLNDIPIPTINLPIRNDCKYTDFPAIVSFDTKFDLVGGINCPKKMTCKGSDGRERTILIKGEDDLRQDAVMQQVFSIVNTLLEINPVTARNKLLIRTYKVVPLSRRSGALEWCEGTVPLGLYLAGTHSSPGAHRLYRPKCLQSPPGGLYLAGTHSAPGAHRLYRPKVTVAHLYTLVPAVAARWRAQTVPTQGNCSSLVHTGTCSRRQVAPLGLYLAGAHRLYRPKDISPNMARSKMTSCHTSGRSNSVKLATFQSILREFRPVFHYFFTEHYHDPVAWYERRLAYTKSVATSSMVGYIMGLGDRHVQNILVDKRTAEVIHIDFGIAFDQGKALPTPETIPFRLTQDIIAGFGCSGVEGVFRRCCEKTMQVLRDNHEALLTILEVLLCDPLYCWSITPAQANRKQNVPASGDTTLTGHTVLLTSHALLLVHHARAAASGDTTLTGHIVLLVRHAVLLVHHARAAASGDITLTGMSHYCCYVILCCWSVTLCCWSITPAQANRKQNVPSGDTTLTVQASSGLAERALLAVASKLSGTEGGVAGGVAVPGQVARLVHAATDPANLSRLFPGWQPYL</sequence>
<dbReference type="SMART" id="SM01343">
    <property type="entry name" value="FATC"/>
    <property type="match status" value="1"/>
</dbReference>
<keyword evidence="6" id="KW-0227">DNA damage</keyword>
<comment type="subcellular location">
    <subcellularLocation>
        <location evidence="1">Nucleus</location>
    </subcellularLocation>
</comment>
<evidence type="ECO:0000256" key="2">
    <source>
        <dbReference type="ARBA" id="ARBA00012513"/>
    </source>
</evidence>
<evidence type="ECO:0000256" key="4">
    <source>
        <dbReference type="ARBA" id="ARBA00022679"/>
    </source>
</evidence>
<evidence type="ECO:0000259" key="16">
    <source>
        <dbReference type="PROSITE" id="PS51190"/>
    </source>
</evidence>
<dbReference type="PROSITE" id="PS51189">
    <property type="entry name" value="FAT"/>
    <property type="match status" value="1"/>
</dbReference>
<dbReference type="GO" id="GO:0004674">
    <property type="term" value="F:protein serine/threonine kinase activity"/>
    <property type="evidence" value="ECO:0007669"/>
    <property type="project" value="UniProtKB-KW"/>
</dbReference>
<proteinExistence type="predicted"/>
<dbReference type="CDD" id="cd05171">
    <property type="entry name" value="PIKKc_ATM"/>
    <property type="match status" value="1"/>
</dbReference>
<dbReference type="InterPro" id="IPR038980">
    <property type="entry name" value="ATM_plant"/>
</dbReference>
<feature type="domain" description="FAT" evidence="15">
    <location>
        <begin position="1523"/>
        <end position="2124"/>
    </location>
</feature>
<gene>
    <name evidence="17" type="ORF">PLXY2_LOCUS1961</name>
</gene>
<dbReference type="Pfam" id="PF00454">
    <property type="entry name" value="PI3_PI4_kinase"/>
    <property type="match status" value="2"/>
</dbReference>
<dbReference type="InterPro" id="IPR016024">
    <property type="entry name" value="ARM-type_fold"/>
</dbReference>
<keyword evidence="10" id="KW-0131">Cell cycle</keyword>
<evidence type="ECO:0000259" key="15">
    <source>
        <dbReference type="PROSITE" id="PS51189"/>
    </source>
</evidence>
<comment type="catalytic activity">
    <reaction evidence="11">
        <text>L-threonyl-[protein] + ATP = O-phospho-L-threonyl-[protein] + ADP + H(+)</text>
        <dbReference type="Rhea" id="RHEA:46608"/>
        <dbReference type="Rhea" id="RHEA-COMP:11060"/>
        <dbReference type="Rhea" id="RHEA-COMP:11605"/>
        <dbReference type="ChEBI" id="CHEBI:15378"/>
        <dbReference type="ChEBI" id="CHEBI:30013"/>
        <dbReference type="ChEBI" id="CHEBI:30616"/>
        <dbReference type="ChEBI" id="CHEBI:61977"/>
        <dbReference type="ChEBI" id="CHEBI:456216"/>
        <dbReference type="EC" id="2.7.11.1"/>
    </reaction>
</comment>
<evidence type="ECO:0000256" key="13">
    <source>
        <dbReference type="ARBA" id="ARBA00073111"/>
    </source>
</evidence>
<evidence type="ECO:0000256" key="12">
    <source>
        <dbReference type="ARBA" id="ARBA00048679"/>
    </source>
</evidence>
<dbReference type="Pfam" id="PF02260">
    <property type="entry name" value="FATC"/>
    <property type="match status" value="1"/>
</dbReference>
<dbReference type="FunFam" id="3.30.1010.10:FF:000023">
    <property type="entry name" value="Serine/threonine-protein kinase ATM"/>
    <property type="match status" value="1"/>
</dbReference>
<dbReference type="InterPro" id="IPR011009">
    <property type="entry name" value="Kinase-like_dom_sf"/>
</dbReference>
<dbReference type="InterPro" id="IPR000403">
    <property type="entry name" value="PI3/4_kinase_cat_dom"/>
</dbReference>
<evidence type="ECO:0000256" key="3">
    <source>
        <dbReference type="ARBA" id="ARBA00022527"/>
    </source>
</evidence>
<dbReference type="EC" id="2.7.11.1" evidence="2"/>
<protein>
    <recommendedName>
        <fullName evidence="13">Serine/threonine-protein kinase ATM</fullName>
        <ecNumber evidence="2">2.7.11.1</ecNumber>
    </recommendedName>
</protein>
<evidence type="ECO:0000259" key="14">
    <source>
        <dbReference type="PROSITE" id="PS50290"/>
    </source>
</evidence>
<dbReference type="InterPro" id="IPR003152">
    <property type="entry name" value="FATC_dom"/>
</dbReference>
<keyword evidence="7" id="KW-0418">Kinase</keyword>
<keyword evidence="5" id="KW-0547">Nucleotide-binding</keyword>
<dbReference type="InterPro" id="IPR036940">
    <property type="entry name" value="PI3/4_kinase_cat_sf"/>
</dbReference>
<feature type="domain" description="FATC" evidence="16">
    <location>
        <begin position="2753"/>
        <end position="2785"/>
    </location>
</feature>
<evidence type="ECO:0000256" key="6">
    <source>
        <dbReference type="ARBA" id="ARBA00022763"/>
    </source>
</evidence>
<dbReference type="Gene3D" id="1.10.1070.11">
    <property type="entry name" value="Phosphatidylinositol 3-/4-kinase, catalytic domain"/>
    <property type="match status" value="1"/>
</dbReference>
<keyword evidence="8" id="KW-0067">ATP-binding</keyword>
<organism evidence="17 18">
    <name type="scientific">Plutella xylostella</name>
    <name type="common">Diamondback moth</name>
    <name type="synonym">Plutella maculipennis</name>
    <dbReference type="NCBI Taxonomy" id="51655"/>
    <lineage>
        <taxon>Eukaryota</taxon>
        <taxon>Metazoa</taxon>
        <taxon>Ecdysozoa</taxon>
        <taxon>Arthropoda</taxon>
        <taxon>Hexapoda</taxon>
        <taxon>Insecta</taxon>
        <taxon>Pterygota</taxon>
        <taxon>Neoptera</taxon>
        <taxon>Endopterygota</taxon>
        <taxon>Lepidoptera</taxon>
        <taxon>Glossata</taxon>
        <taxon>Ditrysia</taxon>
        <taxon>Yponomeutoidea</taxon>
        <taxon>Plutellidae</taxon>
        <taxon>Plutella</taxon>
    </lineage>
</organism>
<name>A0A8S4DBA4_PLUXY</name>
<dbReference type="SMART" id="SM00146">
    <property type="entry name" value="PI3Kc"/>
    <property type="match status" value="1"/>
</dbReference>
<keyword evidence="3" id="KW-0723">Serine/threonine-protein kinase</keyword>
<evidence type="ECO:0000256" key="11">
    <source>
        <dbReference type="ARBA" id="ARBA00047899"/>
    </source>
</evidence>
<evidence type="ECO:0000256" key="1">
    <source>
        <dbReference type="ARBA" id="ARBA00004123"/>
    </source>
</evidence>
<comment type="caution">
    <text evidence="17">The sequence shown here is derived from an EMBL/GenBank/DDBJ whole genome shotgun (WGS) entry which is preliminary data.</text>
</comment>
<reference evidence="17" key="1">
    <citation type="submission" date="2020-11" db="EMBL/GenBank/DDBJ databases">
        <authorList>
            <person name="Whiteford S."/>
        </authorList>
    </citation>
    <scope>NUCLEOTIDE SEQUENCE</scope>
</reference>
<evidence type="ECO:0000313" key="17">
    <source>
        <dbReference type="EMBL" id="CAG9098677.1"/>
    </source>
</evidence>
<evidence type="ECO:0000256" key="10">
    <source>
        <dbReference type="ARBA" id="ARBA00023306"/>
    </source>
</evidence>
<dbReference type="PROSITE" id="PS50290">
    <property type="entry name" value="PI3_4_KINASE_3"/>
    <property type="match status" value="1"/>
</dbReference>
<dbReference type="GO" id="GO:0005634">
    <property type="term" value="C:nucleus"/>
    <property type="evidence" value="ECO:0007669"/>
    <property type="project" value="UniProtKB-SubCell"/>
</dbReference>
<dbReference type="Proteomes" id="UP000653454">
    <property type="component" value="Unassembled WGS sequence"/>
</dbReference>
<keyword evidence="4" id="KW-0808">Transferase</keyword>
<dbReference type="InterPro" id="IPR014009">
    <property type="entry name" value="PIK_FAT"/>
</dbReference>
<evidence type="ECO:0000256" key="8">
    <source>
        <dbReference type="ARBA" id="ARBA00022840"/>
    </source>
</evidence>
<dbReference type="InterPro" id="IPR018936">
    <property type="entry name" value="PI3/4_kinase_CS"/>
</dbReference>
<evidence type="ECO:0000256" key="9">
    <source>
        <dbReference type="ARBA" id="ARBA00023242"/>
    </source>
</evidence>
<dbReference type="PROSITE" id="PS00916">
    <property type="entry name" value="PI3_4_KINASE_2"/>
    <property type="match status" value="1"/>
</dbReference>
<dbReference type="GO" id="GO:0005524">
    <property type="term" value="F:ATP binding"/>
    <property type="evidence" value="ECO:0007669"/>
    <property type="project" value="UniProtKB-KW"/>
</dbReference>
<dbReference type="PANTHER" id="PTHR37079">
    <property type="entry name" value="SERINE/THREONINE-PROTEIN KINASE ATM"/>
    <property type="match status" value="1"/>
</dbReference>
<dbReference type="PANTHER" id="PTHR37079:SF4">
    <property type="entry name" value="SERINE_THREONINE-PROTEIN KINASE ATM"/>
    <property type="match status" value="1"/>
</dbReference>
<dbReference type="InterPro" id="IPR044107">
    <property type="entry name" value="PIKKc_ATM"/>
</dbReference>
<evidence type="ECO:0000313" key="18">
    <source>
        <dbReference type="Proteomes" id="UP000653454"/>
    </source>
</evidence>
<keyword evidence="9" id="KW-0539">Nucleus</keyword>
<comment type="catalytic activity">
    <reaction evidence="12">
        <text>L-seryl-[protein] + ATP = O-phospho-L-seryl-[protein] + ADP + H(+)</text>
        <dbReference type="Rhea" id="RHEA:17989"/>
        <dbReference type="Rhea" id="RHEA-COMP:9863"/>
        <dbReference type="Rhea" id="RHEA-COMP:11604"/>
        <dbReference type="ChEBI" id="CHEBI:15378"/>
        <dbReference type="ChEBI" id="CHEBI:29999"/>
        <dbReference type="ChEBI" id="CHEBI:30616"/>
        <dbReference type="ChEBI" id="CHEBI:83421"/>
        <dbReference type="ChEBI" id="CHEBI:456216"/>
        <dbReference type="EC" id="2.7.11.1"/>
    </reaction>
</comment>
<dbReference type="PROSITE" id="PS51190">
    <property type="entry name" value="FATC"/>
    <property type="match status" value="1"/>
</dbReference>
<evidence type="ECO:0000256" key="7">
    <source>
        <dbReference type="ARBA" id="ARBA00022777"/>
    </source>
</evidence>